<keyword evidence="3" id="KW-1185">Reference proteome</keyword>
<sequence>MKPIKNANVAKIFDGYPPRVRRKLLVLRQLILDTAAGTAGVGEIEEILKWGEPAYLTTKSKSGSTIRVGWKKSNPSQYAMYFNCQTSLIETFRTLFPDDFRFVGNRSIVFEEGDVLPVGALEFCIAAALTYHLDKMKKGHGSSWTGNSVVEYERQASSISKGKR</sequence>
<gene>
    <name evidence="2" type="ORF">CAter282_1457</name>
</gene>
<evidence type="ECO:0000259" key="1">
    <source>
        <dbReference type="Pfam" id="PF08818"/>
    </source>
</evidence>
<dbReference type="Pfam" id="PF08818">
    <property type="entry name" value="DUF1801"/>
    <property type="match status" value="1"/>
</dbReference>
<accession>A0A127PNJ5</accession>
<feature type="domain" description="YdhG-like" evidence="1">
    <location>
        <begin position="21"/>
        <end position="129"/>
    </location>
</feature>
<dbReference type="RefSeq" id="WP_082797820.1">
    <property type="nucleotide sequence ID" value="NZ_CP013233.1"/>
</dbReference>
<dbReference type="InterPro" id="IPR014922">
    <property type="entry name" value="YdhG-like"/>
</dbReference>
<dbReference type="Proteomes" id="UP000071778">
    <property type="component" value="Chromosome"/>
</dbReference>
<dbReference type="AlphaFoldDB" id="A0A127PNJ5"/>
<evidence type="ECO:0000313" key="3">
    <source>
        <dbReference type="Proteomes" id="UP000071778"/>
    </source>
</evidence>
<dbReference type="EMBL" id="CP013235">
    <property type="protein sequence ID" value="AMP09246.1"/>
    <property type="molecule type" value="Genomic_DNA"/>
</dbReference>
<evidence type="ECO:0000313" key="2">
    <source>
        <dbReference type="EMBL" id="AMP09246.1"/>
    </source>
</evidence>
<dbReference type="OrthoDB" id="328972at2"/>
<proteinExistence type="predicted"/>
<protein>
    <recommendedName>
        <fullName evidence="1">YdhG-like domain-containing protein</fullName>
    </recommendedName>
</protein>
<organism evidence="2 3">
    <name type="scientific">Collimonas arenae</name>
    <dbReference type="NCBI Taxonomy" id="279058"/>
    <lineage>
        <taxon>Bacteria</taxon>
        <taxon>Pseudomonadati</taxon>
        <taxon>Pseudomonadota</taxon>
        <taxon>Betaproteobacteria</taxon>
        <taxon>Burkholderiales</taxon>
        <taxon>Oxalobacteraceae</taxon>
        <taxon>Collimonas</taxon>
    </lineage>
</organism>
<dbReference type="PATRIC" id="fig|279058.17.peg.1561"/>
<dbReference type="SUPFAM" id="SSF159888">
    <property type="entry name" value="YdhG-like"/>
    <property type="match status" value="1"/>
</dbReference>
<name>A0A127PNJ5_9BURK</name>
<reference evidence="2 3" key="1">
    <citation type="submission" date="2015-11" db="EMBL/GenBank/DDBJ databases">
        <title>Exploring the genomic traits of fungus-feeding bacterial genus Collimonas.</title>
        <authorList>
            <person name="Song C."/>
            <person name="Schmidt R."/>
            <person name="de Jager V."/>
            <person name="Krzyzanowska D."/>
            <person name="Jongedijk E."/>
            <person name="Cankar K."/>
            <person name="Beekwilder J."/>
            <person name="van Veen A."/>
            <person name="de Boer W."/>
            <person name="van Veen J.A."/>
            <person name="Garbeva P."/>
        </authorList>
    </citation>
    <scope>NUCLEOTIDE SEQUENCE [LARGE SCALE GENOMIC DNA]</scope>
    <source>
        <strain evidence="2 3">Ter282</strain>
    </source>
</reference>